<proteinExistence type="predicted"/>
<dbReference type="EMBL" id="MU006388">
    <property type="protein sequence ID" value="KAF2844330.1"/>
    <property type="molecule type" value="Genomic_DNA"/>
</dbReference>
<dbReference type="EMBL" id="MU006350">
    <property type="protein sequence ID" value="KAF2845290.1"/>
    <property type="molecule type" value="Genomic_DNA"/>
</dbReference>
<dbReference type="Proteomes" id="UP000799423">
    <property type="component" value="Unassembled WGS sequence"/>
</dbReference>
<gene>
    <name evidence="3" type="ORF">T440DRAFT_472792</name>
    <name evidence="2" type="ORF">T440DRAFT_473468</name>
</gene>
<organism evidence="3 4">
    <name type="scientific">Plenodomus tracheiphilus IPT5</name>
    <dbReference type="NCBI Taxonomy" id="1408161"/>
    <lineage>
        <taxon>Eukaryota</taxon>
        <taxon>Fungi</taxon>
        <taxon>Dikarya</taxon>
        <taxon>Ascomycota</taxon>
        <taxon>Pezizomycotina</taxon>
        <taxon>Dothideomycetes</taxon>
        <taxon>Pleosporomycetidae</taxon>
        <taxon>Pleosporales</taxon>
        <taxon>Pleosporineae</taxon>
        <taxon>Leptosphaeriaceae</taxon>
        <taxon>Plenodomus</taxon>
    </lineage>
</organism>
<evidence type="ECO:0000256" key="1">
    <source>
        <dbReference type="SAM" id="MobiDB-lite"/>
    </source>
</evidence>
<protein>
    <submittedName>
        <fullName evidence="3">Uncharacterized protein</fullName>
    </submittedName>
</protein>
<evidence type="ECO:0000313" key="4">
    <source>
        <dbReference type="Proteomes" id="UP000799423"/>
    </source>
</evidence>
<dbReference type="AlphaFoldDB" id="A0A6A7APR0"/>
<feature type="region of interest" description="Disordered" evidence="1">
    <location>
        <begin position="1"/>
        <end position="27"/>
    </location>
</feature>
<evidence type="ECO:0000313" key="3">
    <source>
        <dbReference type="EMBL" id="KAF2845290.1"/>
    </source>
</evidence>
<sequence>MSLDKPIKREHKESSKNSGNPVQDNLYSTPLHVLTGNANKRINVHPLVTEQPP</sequence>
<accession>A0A6A7APR0</accession>
<feature type="compositionally biased region" description="Basic and acidic residues" evidence="1">
    <location>
        <begin position="1"/>
        <end position="15"/>
    </location>
</feature>
<feature type="compositionally biased region" description="Polar residues" evidence="1">
    <location>
        <begin position="16"/>
        <end position="27"/>
    </location>
</feature>
<name>A0A6A7APR0_9PLEO</name>
<keyword evidence="4" id="KW-1185">Reference proteome</keyword>
<reference evidence="3" key="1">
    <citation type="submission" date="2020-01" db="EMBL/GenBank/DDBJ databases">
        <authorList>
            <consortium name="DOE Joint Genome Institute"/>
            <person name="Haridas S."/>
            <person name="Albert R."/>
            <person name="Binder M."/>
            <person name="Bloem J."/>
            <person name="Labutti K."/>
            <person name="Salamov A."/>
            <person name="Andreopoulos B."/>
            <person name="Baker S.E."/>
            <person name="Barry K."/>
            <person name="Bills G."/>
            <person name="Bluhm B.H."/>
            <person name="Cannon C."/>
            <person name="Castanera R."/>
            <person name="Culley D.E."/>
            <person name="Daum C."/>
            <person name="Ezra D."/>
            <person name="Gonzalez J.B."/>
            <person name="Henrissat B."/>
            <person name="Kuo A."/>
            <person name="Liang C."/>
            <person name="Lipzen A."/>
            <person name="Lutzoni F."/>
            <person name="Magnuson J."/>
            <person name="Mondo S."/>
            <person name="Nolan M."/>
            <person name="Ohm R."/>
            <person name="Pangilinan J."/>
            <person name="Park H.-J."/>
            <person name="Ramirez L."/>
            <person name="Alfaro M."/>
            <person name="Sun H."/>
            <person name="Tritt A."/>
            <person name="Yoshinaga Y."/>
            <person name="Zwiers L.-H."/>
            <person name="Turgeon B.G."/>
            <person name="Goodwin S.B."/>
            <person name="Spatafora J.W."/>
            <person name="Crous P.W."/>
            <person name="Grigoriev I.V."/>
        </authorList>
    </citation>
    <scope>NUCLEOTIDE SEQUENCE</scope>
    <source>
        <strain evidence="3">IPT5</strain>
    </source>
</reference>
<evidence type="ECO:0000313" key="2">
    <source>
        <dbReference type="EMBL" id="KAF2844330.1"/>
    </source>
</evidence>